<dbReference type="SUPFAM" id="SSF52200">
    <property type="entry name" value="Toll/Interleukin receptor TIR domain"/>
    <property type="match status" value="1"/>
</dbReference>
<dbReference type="GO" id="GO:0007165">
    <property type="term" value="P:signal transduction"/>
    <property type="evidence" value="ECO:0007669"/>
    <property type="project" value="InterPro"/>
</dbReference>
<evidence type="ECO:0000313" key="3">
    <source>
        <dbReference type="EMBL" id="KAG5594361.1"/>
    </source>
</evidence>
<dbReference type="Proteomes" id="UP000824120">
    <property type="component" value="Chromosome 7"/>
</dbReference>
<sequence length="179" mass="20293">MTSSSSYNYASNSLYGSQGKYEVFLSFKIEDTWRTFTGYLYQQLKNKGILSTFQDNMPLEDGDSIPEELLKTIKESQCTLVVFSKMKIMESKDEYVQTVIPAFYDVDPSEVQKQMESFAEAFDKYESNYKDDVEGMQKSFCGQTDRVPSLSFKAATSSGDLREESYYALGVAEIGLLLA</sequence>
<accession>A0A9J5Y1P9</accession>
<evidence type="ECO:0000259" key="2">
    <source>
        <dbReference type="PROSITE" id="PS50104"/>
    </source>
</evidence>
<dbReference type="EMBL" id="JACXVP010000007">
    <property type="protein sequence ID" value="KAG5594361.1"/>
    <property type="molecule type" value="Genomic_DNA"/>
</dbReference>
<feature type="domain" description="TIR" evidence="2">
    <location>
        <begin position="19"/>
        <end position="144"/>
    </location>
</feature>
<dbReference type="InterPro" id="IPR035897">
    <property type="entry name" value="Toll_tir_struct_dom_sf"/>
</dbReference>
<gene>
    <name evidence="3" type="ORF">H5410_035593</name>
</gene>
<dbReference type="PANTHER" id="PTHR32009:SF99">
    <property type="entry name" value="TMV RESISTANCE PROTEIN N"/>
    <property type="match status" value="1"/>
</dbReference>
<dbReference type="InterPro" id="IPR000157">
    <property type="entry name" value="TIR_dom"/>
</dbReference>
<dbReference type="Gene3D" id="3.40.50.10140">
    <property type="entry name" value="Toll/interleukin-1 receptor homology (TIR) domain"/>
    <property type="match status" value="1"/>
</dbReference>
<protein>
    <recommendedName>
        <fullName evidence="2">TIR domain-containing protein</fullName>
    </recommendedName>
</protein>
<dbReference type="SMART" id="SM00255">
    <property type="entry name" value="TIR"/>
    <property type="match status" value="1"/>
</dbReference>
<comment type="caution">
    <text evidence="3">The sequence shown here is derived from an EMBL/GenBank/DDBJ whole genome shotgun (WGS) entry which is preliminary data.</text>
</comment>
<dbReference type="PANTHER" id="PTHR32009">
    <property type="entry name" value="TMV RESISTANCE PROTEIN N-LIKE"/>
    <property type="match status" value="1"/>
</dbReference>
<dbReference type="AlphaFoldDB" id="A0A9J5Y1P9"/>
<keyword evidence="1" id="KW-0520">NAD</keyword>
<evidence type="ECO:0000313" key="4">
    <source>
        <dbReference type="Proteomes" id="UP000824120"/>
    </source>
</evidence>
<proteinExistence type="predicted"/>
<name>A0A9J5Y1P9_SOLCO</name>
<dbReference type="PROSITE" id="PS50104">
    <property type="entry name" value="TIR"/>
    <property type="match status" value="1"/>
</dbReference>
<dbReference type="Pfam" id="PF01582">
    <property type="entry name" value="TIR"/>
    <property type="match status" value="1"/>
</dbReference>
<reference evidence="3 4" key="1">
    <citation type="submission" date="2020-09" db="EMBL/GenBank/DDBJ databases">
        <title>De no assembly of potato wild relative species, Solanum commersonii.</title>
        <authorList>
            <person name="Cho K."/>
        </authorList>
    </citation>
    <scope>NUCLEOTIDE SEQUENCE [LARGE SCALE GENOMIC DNA]</scope>
    <source>
        <strain evidence="3">LZ3.2</strain>
        <tissue evidence="3">Leaf</tissue>
    </source>
</reference>
<dbReference type="OrthoDB" id="1735438at2759"/>
<organism evidence="3 4">
    <name type="scientific">Solanum commersonii</name>
    <name type="common">Commerson's wild potato</name>
    <name type="synonym">Commerson's nightshade</name>
    <dbReference type="NCBI Taxonomy" id="4109"/>
    <lineage>
        <taxon>Eukaryota</taxon>
        <taxon>Viridiplantae</taxon>
        <taxon>Streptophyta</taxon>
        <taxon>Embryophyta</taxon>
        <taxon>Tracheophyta</taxon>
        <taxon>Spermatophyta</taxon>
        <taxon>Magnoliopsida</taxon>
        <taxon>eudicotyledons</taxon>
        <taxon>Gunneridae</taxon>
        <taxon>Pentapetalae</taxon>
        <taxon>asterids</taxon>
        <taxon>lamiids</taxon>
        <taxon>Solanales</taxon>
        <taxon>Solanaceae</taxon>
        <taxon>Solanoideae</taxon>
        <taxon>Solaneae</taxon>
        <taxon>Solanum</taxon>
    </lineage>
</organism>
<keyword evidence="4" id="KW-1185">Reference proteome</keyword>
<evidence type="ECO:0000256" key="1">
    <source>
        <dbReference type="ARBA" id="ARBA00023027"/>
    </source>
</evidence>